<evidence type="ECO:0000313" key="2">
    <source>
        <dbReference type="Proteomes" id="UP000717696"/>
    </source>
</evidence>
<organism evidence="1 2">
    <name type="scientific">Dactylonectria estremocensis</name>
    <dbReference type="NCBI Taxonomy" id="1079267"/>
    <lineage>
        <taxon>Eukaryota</taxon>
        <taxon>Fungi</taxon>
        <taxon>Dikarya</taxon>
        <taxon>Ascomycota</taxon>
        <taxon>Pezizomycotina</taxon>
        <taxon>Sordariomycetes</taxon>
        <taxon>Hypocreomycetidae</taxon>
        <taxon>Hypocreales</taxon>
        <taxon>Nectriaceae</taxon>
        <taxon>Dactylonectria</taxon>
    </lineage>
</organism>
<keyword evidence="2" id="KW-1185">Reference proteome</keyword>
<name>A0A9P9IXD4_9HYPO</name>
<comment type="caution">
    <text evidence="1">The sequence shown here is derived from an EMBL/GenBank/DDBJ whole genome shotgun (WGS) entry which is preliminary data.</text>
</comment>
<sequence length="541" mass="61505">MGSPTLPHLPTETLTFIFGYFCLHCCEDDRPPWGLGTLQQHERRLEQQRGEQQPEQHSWHSLDRRPLVSLCLVSKRLRDVAQPILHHEFRPGYSDSWRSKLLKWDGRLTSFMRTMTQRSDLARSVKVVSIQTCLFFSLKLEEARDTLLECADALRIDLLEAWKPRNTKRRNEGWIALVPRFFTSFLDRNTKISARTRRLLANSFHNRHSTGLQVISIELVAMLIAQLPNLEHLSIRNPFAYGGDFRPFLKESLPALNVSSLSSLKTLDISVFTPPILELATNLEVLNIQRCSIPSPVPPMPNLKVVRITNRSLSEKHLQNLLSSCTGKLRVFVYEAFVDTLDPSKSHRGSGDHFRLGGAVTYLYPHRHSLQSLHLDLRAEDVFQSYAIGGVRPETGLKHFTALEKLLLSTNAIPYPSGQMFPSLELLGELLPSSIVSLHVVHEDGFYNKWENVEKGLIKLTTQLRLYQKDFPNMRWVGYEHEGSSNGDTVSSMFGVDAGPESWPRSEYADEAMATFADYEAEMFISLGGQPLPVELSDDDL</sequence>
<dbReference type="InterPro" id="IPR032675">
    <property type="entry name" value="LRR_dom_sf"/>
</dbReference>
<proteinExistence type="predicted"/>
<dbReference type="SUPFAM" id="SSF52047">
    <property type="entry name" value="RNI-like"/>
    <property type="match status" value="1"/>
</dbReference>
<dbReference type="Proteomes" id="UP000717696">
    <property type="component" value="Unassembled WGS sequence"/>
</dbReference>
<dbReference type="EMBL" id="JAGMUU010000015">
    <property type="protein sequence ID" value="KAH7137222.1"/>
    <property type="molecule type" value="Genomic_DNA"/>
</dbReference>
<dbReference type="AlphaFoldDB" id="A0A9P9IXD4"/>
<dbReference type="Gene3D" id="3.80.10.10">
    <property type="entry name" value="Ribonuclease Inhibitor"/>
    <property type="match status" value="1"/>
</dbReference>
<dbReference type="OrthoDB" id="2520703at2759"/>
<protein>
    <submittedName>
        <fullName evidence="1">Uncharacterized protein</fullName>
    </submittedName>
</protein>
<gene>
    <name evidence="1" type="ORF">B0J13DRAFT_74729</name>
</gene>
<evidence type="ECO:0000313" key="1">
    <source>
        <dbReference type="EMBL" id="KAH7137222.1"/>
    </source>
</evidence>
<reference evidence="1" key="1">
    <citation type="journal article" date="2021" name="Nat. Commun.">
        <title>Genetic determinants of endophytism in the Arabidopsis root mycobiome.</title>
        <authorList>
            <person name="Mesny F."/>
            <person name="Miyauchi S."/>
            <person name="Thiergart T."/>
            <person name="Pickel B."/>
            <person name="Atanasova L."/>
            <person name="Karlsson M."/>
            <person name="Huettel B."/>
            <person name="Barry K.W."/>
            <person name="Haridas S."/>
            <person name="Chen C."/>
            <person name="Bauer D."/>
            <person name="Andreopoulos W."/>
            <person name="Pangilinan J."/>
            <person name="LaButti K."/>
            <person name="Riley R."/>
            <person name="Lipzen A."/>
            <person name="Clum A."/>
            <person name="Drula E."/>
            <person name="Henrissat B."/>
            <person name="Kohler A."/>
            <person name="Grigoriev I.V."/>
            <person name="Martin F.M."/>
            <person name="Hacquard S."/>
        </authorList>
    </citation>
    <scope>NUCLEOTIDE SEQUENCE</scope>
    <source>
        <strain evidence="1">MPI-CAGE-AT-0021</strain>
    </source>
</reference>
<accession>A0A9P9IXD4</accession>